<reference evidence="1" key="1">
    <citation type="submission" date="2021-06" db="EMBL/GenBank/DDBJ databases">
        <authorList>
            <person name="Hodson N. C."/>
            <person name="Mongue J. A."/>
            <person name="Jaron S. K."/>
        </authorList>
    </citation>
    <scope>NUCLEOTIDE SEQUENCE</scope>
</reference>
<proteinExistence type="predicted"/>
<dbReference type="AlphaFoldDB" id="A0A8J2KU37"/>
<gene>
    <name evidence="1" type="ORF">AFUS01_LOCUS30152</name>
</gene>
<organism evidence="1 2">
    <name type="scientific">Allacma fusca</name>
    <dbReference type="NCBI Taxonomy" id="39272"/>
    <lineage>
        <taxon>Eukaryota</taxon>
        <taxon>Metazoa</taxon>
        <taxon>Ecdysozoa</taxon>
        <taxon>Arthropoda</taxon>
        <taxon>Hexapoda</taxon>
        <taxon>Collembola</taxon>
        <taxon>Symphypleona</taxon>
        <taxon>Sminthuridae</taxon>
        <taxon>Allacma</taxon>
    </lineage>
</organism>
<feature type="non-terminal residue" evidence="1">
    <location>
        <position position="1"/>
    </location>
</feature>
<name>A0A8J2KU37_9HEXA</name>
<keyword evidence="2" id="KW-1185">Reference proteome</keyword>
<evidence type="ECO:0000313" key="2">
    <source>
        <dbReference type="Proteomes" id="UP000708208"/>
    </source>
</evidence>
<protein>
    <submittedName>
        <fullName evidence="1">Uncharacterized protein</fullName>
    </submittedName>
</protein>
<dbReference type="Proteomes" id="UP000708208">
    <property type="component" value="Unassembled WGS sequence"/>
</dbReference>
<accession>A0A8J2KU37</accession>
<sequence length="100" mass="11465">HYKKCLQEFNQTLGKFLFPKYRVSTYVLCRPISSKYLDIKTEMSRPTLDFEGVEIPEGESVTNNRDLVQALMILHISDIFETTATNLCGFDADRRVNSGV</sequence>
<dbReference type="EMBL" id="CAJVCH010457631">
    <property type="protein sequence ID" value="CAG7819722.1"/>
    <property type="molecule type" value="Genomic_DNA"/>
</dbReference>
<evidence type="ECO:0000313" key="1">
    <source>
        <dbReference type="EMBL" id="CAG7819722.1"/>
    </source>
</evidence>
<comment type="caution">
    <text evidence="1">The sequence shown here is derived from an EMBL/GenBank/DDBJ whole genome shotgun (WGS) entry which is preliminary data.</text>
</comment>